<dbReference type="PANTHER" id="PTHR47354">
    <property type="entry name" value="NADH OXIDOREDUCTASE HCR"/>
    <property type="match status" value="1"/>
</dbReference>
<dbReference type="PROSITE" id="PS51085">
    <property type="entry name" value="2FE2S_FER_2"/>
    <property type="match status" value="1"/>
</dbReference>
<evidence type="ECO:0000256" key="8">
    <source>
        <dbReference type="ARBA" id="ARBA00023014"/>
    </source>
</evidence>
<keyword evidence="6" id="KW-0560">Oxidoreductase</keyword>
<keyword evidence="7" id="KW-0408">Iron</keyword>
<evidence type="ECO:0000256" key="2">
    <source>
        <dbReference type="ARBA" id="ARBA00022630"/>
    </source>
</evidence>
<organism evidence="11 12">
    <name type="scientific">Nocardia callitridis</name>
    <dbReference type="NCBI Taxonomy" id="648753"/>
    <lineage>
        <taxon>Bacteria</taxon>
        <taxon>Bacillati</taxon>
        <taxon>Actinomycetota</taxon>
        <taxon>Actinomycetes</taxon>
        <taxon>Mycobacteriales</taxon>
        <taxon>Nocardiaceae</taxon>
        <taxon>Nocardia</taxon>
    </lineage>
</organism>
<evidence type="ECO:0000256" key="3">
    <source>
        <dbReference type="ARBA" id="ARBA00022714"/>
    </source>
</evidence>
<gene>
    <name evidence="11" type="ORF">GCM10023318_43750</name>
</gene>
<dbReference type="SUPFAM" id="SSF63380">
    <property type="entry name" value="Riboflavin synthase domain-like"/>
    <property type="match status" value="1"/>
</dbReference>
<dbReference type="CDD" id="cd00207">
    <property type="entry name" value="fer2"/>
    <property type="match status" value="1"/>
</dbReference>
<name>A0ABP9KPS3_9NOCA</name>
<evidence type="ECO:0000313" key="12">
    <source>
        <dbReference type="Proteomes" id="UP001500603"/>
    </source>
</evidence>
<keyword evidence="2" id="KW-0285">Flavoprotein</keyword>
<dbReference type="PRINTS" id="PR00371">
    <property type="entry name" value="FPNCR"/>
</dbReference>
<evidence type="ECO:0000259" key="10">
    <source>
        <dbReference type="PROSITE" id="PS51384"/>
    </source>
</evidence>
<dbReference type="InterPro" id="IPR017938">
    <property type="entry name" value="Riboflavin_synthase-like_b-brl"/>
</dbReference>
<dbReference type="EMBL" id="BAABJM010000004">
    <property type="protein sequence ID" value="GAA5061327.1"/>
    <property type="molecule type" value="Genomic_DNA"/>
</dbReference>
<dbReference type="InterPro" id="IPR008333">
    <property type="entry name" value="Cbr1-like_FAD-bd_dom"/>
</dbReference>
<dbReference type="InterPro" id="IPR001433">
    <property type="entry name" value="OxRdtase_FAD/NAD-bd"/>
</dbReference>
<evidence type="ECO:0000256" key="4">
    <source>
        <dbReference type="ARBA" id="ARBA00022723"/>
    </source>
</evidence>
<feature type="domain" description="2Fe-2S ferredoxin-type" evidence="9">
    <location>
        <begin position="271"/>
        <end position="359"/>
    </location>
</feature>
<dbReference type="CDD" id="cd06214">
    <property type="entry name" value="PA_degradation_oxidoreductase_like"/>
    <property type="match status" value="1"/>
</dbReference>
<evidence type="ECO:0000256" key="7">
    <source>
        <dbReference type="ARBA" id="ARBA00023004"/>
    </source>
</evidence>
<dbReference type="PROSITE" id="PS00197">
    <property type="entry name" value="2FE2S_FER_1"/>
    <property type="match status" value="1"/>
</dbReference>
<evidence type="ECO:0000313" key="11">
    <source>
        <dbReference type="EMBL" id="GAA5061327.1"/>
    </source>
</evidence>
<dbReference type="PANTHER" id="PTHR47354:SF8">
    <property type="entry name" value="1,2-PHENYLACETYL-COA EPOXIDASE, SUBUNIT E"/>
    <property type="match status" value="1"/>
</dbReference>
<dbReference type="Gene3D" id="3.40.50.80">
    <property type="entry name" value="Nucleotide-binding domain of ferredoxin-NADP reductase (FNR) module"/>
    <property type="match status" value="1"/>
</dbReference>
<keyword evidence="4" id="KW-0479">Metal-binding</keyword>
<dbReference type="InterPro" id="IPR050415">
    <property type="entry name" value="MRET"/>
</dbReference>
<keyword evidence="8" id="KW-0411">Iron-sulfur</keyword>
<dbReference type="SUPFAM" id="SSF54292">
    <property type="entry name" value="2Fe-2S ferredoxin-like"/>
    <property type="match status" value="1"/>
</dbReference>
<keyword evidence="5" id="KW-0274">FAD</keyword>
<dbReference type="InterPro" id="IPR039261">
    <property type="entry name" value="FNR_nucleotide-bd"/>
</dbReference>
<dbReference type="PROSITE" id="PS51384">
    <property type="entry name" value="FAD_FR"/>
    <property type="match status" value="1"/>
</dbReference>
<dbReference type="SUPFAM" id="SSF52343">
    <property type="entry name" value="Ferredoxin reductase-like, C-terminal NADP-linked domain"/>
    <property type="match status" value="1"/>
</dbReference>
<reference evidence="12" key="1">
    <citation type="journal article" date="2019" name="Int. J. Syst. Evol. Microbiol.">
        <title>The Global Catalogue of Microorganisms (GCM) 10K type strain sequencing project: providing services to taxonomists for standard genome sequencing and annotation.</title>
        <authorList>
            <consortium name="The Broad Institute Genomics Platform"/>
            <consortium name="The Broad Institute Genome Sequencing Center for Infectious Disease"/>
            <person name="Wu L."/>
            <person name="Ma J."/>
        </authorList>
    </citation>
    <scope>NUCLEOTIDE SEQUENCE [LARGE SCALE GENOMIC DNA]</scope>
    <source>
        <strain evidence="12">JCM 18298</strain>
    </source>
</reference>
<proteinExistence type="predicted"/>
<evidence type="ECO:0000256" key="6">
    <source>
        <dbReference type="ARBA" id="ARBA00023002"/>
    </source>
</evidence>
<keyword evidence="12" id="KW-1185">Reference proteome</keyword>
<dbReference type="InterPro" id="IPR006058">
    <property type="entry name" value="2Fe2S_fd_BS"/>
</dbReference>
<keyword evidence="3" id="KW-0001">2Fe-2S</keyword>
<dbReference type="Gene3D" id="3.10.20.30">
    <property type="match status" value="1"/>
</dbReference>
<dbReference type="InterPro" id="IPR001709">
    <property type="entry name" value="Flavoprot_Pyr_Nucl_cyt_Rdtase"/>
</dbReference>
<evidence type="ECO:0000256" key="5">
    <source>
        <dbReference type="ARBA" id="ARBA00022827"/>
    </source>
</evidence>
<dbReference type="Proteomes" id="UP001500603">
    <property type="component" value="Unassembled WGS sequence"/>
</dbReference>
<feature type="domain" description="FAD-binding FR-type" evidence="10">
    <location>
        <begin position="25"/>
        <end position="129"/>
    </location>
</feature>
<dbReference type="InterPro" id="IPR012675">
    <property type="entry name" value="Beta-grasp_dom_sf"/>
</dbReference>
<evidence type="ECO:0000256" key="1">
    <source>
        <dbReference type="ARBA" id="ARBA00001974"/>
    </source>
</evidence>
<dbReference type="Pfam" id="PF00111">
    <property type="entry name" value="Fer2"/>
    <property type="match status" value="1"/>
</dbReference>
<comment type="caution">
    <text evidence="11">The sequence shown here is derived from an EMBL/GenBank/DDBJ whole genome shotgun (WGS) entry which is preliminary data.</text>
</comment>
<sequence length="359" mass="38696">MTSEQASGATESAGREAIGAVDVTDGFVPVPIRTVTRETVDAVSLTLDLASVAEGFDYRAGQFITVSVPIGAQWYRRCYSMSSAPSVDKGLRITVKRSIGGPVSNWINDNARAGDVLNVRAPEGRFVLDPLSDAPLVALAGGSGITPILSLIRTALHTTDRRLKLLYANRDRDSIIFRDELDDLAELFGDRLEVGHHLDVDSGLLTRDQIVSVLDGCAGADFYICGPRKFMDVAEEAVIDADPRSVHLERFETAEIPPPEEVSSVATPTTEEVTIRLGRQKVTVAYRRGSTLLQTARSAGLRAPSSCETGSCGTCMARLRIGSARMVNNDVLDDDEVAEGWVLTCQSLPTSPTVHVSYE</sequence>
<dbReference type="InterPro" id="IPR036010">
    <property type="entry name" value="2Fe-2S_ferredoxin-like_sf"/>
</dbReference>
<dbReference type="Pfam" id="PF00970">
    <property type="entry name" value="FAD_binding_6"/>
    <property type="match status" value="1"/>
</dbReference>
<comment type="cofactor">
    <cofactor evidence="1">
        <name>FAD</name>
        <dbReference type="ChEBI" id="CHEBI:57692"/>
    </cofactor>
</comment>
<dbReference type="RefSeq" id="WP_345497474.1">
    <property type="nucleotide sequence ID" value="NZ_BAABJM010000004.1"/>
</dbReference>
<dbReference type="Gene3D" id="2.40.30.10">
    <property type="entry name" value="Translation factors"/>
    <property type="match status" value="1"/>
</dbReference>
<dbReference type="InterPro" id="IPR017927">
    <property type="entry name" value="FAD-bd_FR_type"/>
</dbReference>
<dbReference type="Pfam" id="PF00175">
    <property type="entry name" value="NAD_binding_1"/>
    <property type="match status" value="1"/>
</dbReference>
<dbReference type="InterPro" id="IPR001041">
    <property type="entry name" value="2Fe-2S_ferredoxin-type"/>
</dbReference>
<protein>
    <submittedName>
        <fullName evidence="11">Ferredoxin--NADP reductase</fullName>
    </submittedName>
</protein>
<dbReference type="PRINTS" id="PR00410">
    <property type="entry name" value="PHEHYDRXLASE"/>
</dbReference>
<evidence type="ECO:0000259" key="9">
    <source>
        <dbReference type="PROSITE" id="PS51085"/>
    </source>
</evidence>
<accession>A0ABP9KPS3</accession>